<dbReference type="RefSeq" id="XP_010507484.1">
    <property type="nucleotide sequence ID" value="XM_010509182.1"/>
</dbReference>
<reference evidence="7" key="1">
    <citation type="journal article" date="2014" name="Nat. Commun.">
        <title>The emerging biofuel crop Camelina sativa retains a highly undifferentiated hexaploid genome structure.</title>
        <authorList>
            <person name="Kagale S."/>
            <person name="Koh C."/>
            <person name="Nixon J."/>
            <person name="Bollina V."/>
            <person name="Clarke W.E."/>
            <person name="Tuteja R."/>
            <person name="Spillane C."/>
            <person name="Robinson S.J."/>
            <person name="Links M.G."/>
            <person name="Clarke C."/>
            <person name="Higgins E.E."/>
            <person name="Huebert T."/>
            <person name="Sharpe A.G."/>
            <person name="Parkin I.A."/>
        </authorList>
    </citation>
    <scope>NUCLEOTIDE SEQUENCE [LARGE SCALE GENOMIC DNA]</scope>
    <source>
        <strain evidence="7">cv. DH55</strain>
    </source>
</reference>
<name>A0ABM0YXK3_CAMSA</name>
<dbReference type="PANTHER" id="PTHR31714:SF10">
    <property type="entry name" value="F-BOX ASSOCIATED UBIQUITINATION EFFECTOR FAMILY PROTEIN-RELATED"/>
    <property type="match status" value="1"/>
</dbReference>
<evidence type="ECO:0000256" key="5">
    <source>
        <dbReference type="SAM" id="MobiDB-lite"/>
    </source>
</evidence>
<feature type="domain" description="NAC" evidence="6">
    <location>
        <begin position="11"/>
        <end position="163"/>
    </location>
</feature>
<sequence>MSSSPSTRPCFPPGVNYRPKDLEVISLLGRKEDYLGENRDLLATLSIHLVNIYESNPEELSVNFKKANDTEWFFKSKRNKTGKDGKRQKRDAKGGYWHATVASKKIDAGQGLVGYKTALSYYVGKQPNGVKTSWLMHEYWIDQCPPSADDDVKDYSMCKIYQSTQAINKQKKAEEEENKKQRKVVQQQVQPPTVEYHQPHAPLDSYQPQPHHDIAYQQQHLFQPAPLDSYQPQPRDLAYQQQQQQQFWPGPLASYRTHQRQFWAARPDSHQLQPHYDSAYQQFIRMLEGDKQQQQPSLAPAPSPQGQDSRSGMVMTQEDGFFNPINELLNYEEGHGVVTEQKQQEQSAPILPPPPPQGHQLQPYYDFAYVQHQFLMTTTTLEEENVGVTQHEEQELSLPPPPPPQGYEDSRSKMAMTRLSNDNSTQEDLLDMSDEDKFFDVDALFSNEEEEDDMDKGHYLCGPQHNV</sequence>
<accession>A0ABM0YXK3</accession>
<reference evidence="8" key="2">
    <citation type="submission" date="2025-08" db="UniProtKB">
        <authorList>
            <consortium name="RefSeq"/>
        </authorList>
    </citation>
    <scope>IDENTIFICATION</scope>
    <source>
        <tissue evidence="8">Leaf</tissue>
    </source>
</reference>
<evidence type="ECO:0000259" key="6">
    <source>
        <dbReference type="PROSITE" id="PS51005"/>
    </source>
</evidence>
<keyword evidence="7" id="KW-1185">Reference proteome</keyword>
<feature type="compositionally biased region" description="Low complexity" evidence="5">
    <location>
        <begin position="292"/>
        <end position="307"/>
    </location>
</feature>
<dbReference type="Gene3D" id="2.170.150.80">
    <property type="entry name" value="NAC domain"/>
    <property type="match status" value="1"/>
</dbReference>
<evidence type="ECO:0000256" key="2">
    <source>
        <dbReference type="ARBA" id="ARBA00023125"/>
    </source>
</evidence>
<dbReference type="InterPro" id="IPR003441">
    <property type="entry name" value="NAC-dom"/>
</dbReference>
<evidence type="ECO:0000256" key="4">
    <source>
        <dbReference type="ARBA" id="ARBA00023242"/>
    </source>
</evidence>
<evidence type="ECO:0000313" key="7">
    <source>
        <dbReference type="Proteomes" id="UP000694864"/>
    </source>
</evidence>
<dbReference type="PANTHER" id="PTHR31714">
    <property type="entry name" value="F-BOX ASSOCIATED UBIQUITINATION EFFECTOR FAMILY PROTEIN-RELATED"/>
    <property type="match status" value="1"/>
</dbReference>
<feature type="region of interest" description="Disordered" evidence="5">
    <location>
        <begin position="289"/>
        <end position="312"/>
    </location>
</feature>
<dbReference type="InterPro" id="IPR036093">
    <property type="entry name" value="NAC_dom_sf"/>
</dbReference>
<feature type="region of interest" description="Disordered" evidence="5">
    <location>
        <begin position="386"/>
        <end position="411"/>
    </location>
</feature>
<protein>
    <submittedName>
        <fullName evidence="8">Uncharacterized protein LOC104784116</fullName>
    </submittedName>
</protein>
<proteinExistence type="predicted"/>
<dbReference type="SUPFAM" id="SSF101941">
    <property type="entry name" value="NAC domain"/>
    <property type="match status" value="1"/>
</dbReference>
<keyword evidence="4" id="KW-0539">Nucleus</keyword>
<feature type="region of interest" description="Disordered" evidence="5">
    <location>
        <begin position="447"/>
        <end position="467"/>
    </location>
</feature>
<evidence type="ECO:0000256" key="3">
    <source>
        <dbReference type="ARBA" id="ARBA00023163"/>
    </source>
</evidence>
<keyword evidence="2" id="KW-0238">DNA-binding</keyword>
<keyword evidence="3" id="KW-0804">Transcription</keyword>
<keyword evidence="1" id="KW-0805">Transcription regulation</keyword>
<organism evidence="7 8">
    <name type="scientific">Camelina sativa</name>
    <name type="common">False flax</name>
    <name type="synonym">Myagrum sativum</name>
    <dbReference type="NCBI Taxonomy" id="90675"/>
    <lineage>
        <taxon>Eukaryota</taxon>
        <taxon>Viridiplantae</taxon>
        <taxon>Streptophyta</taxon>
        <taxon>Embryophyta</taxon>
        <taxon>Tracheophyta</taxon>
        <taxon>Spermatophyta</taxon>
        <taxon>Magnoliopsida</taxon>
        <taxon>eudicotyledons</taxon>
        <taxon>Gunneridae</taxon>
        <taxon>Pentapetalae</taxon>
        <taxon>rosids</taxon>
        <taxon>malvids</taxon>
        <taxon>Brassicales</taxon>
        <taxon>Brassicaceae</taxon>
        <taxon>Camelineae</taxon>
        <taxon>Camelina</taxon>
    </lineage>
</organism>
<evidence type="ECO:0000313" key="8">
    <source>
        <dbReference type="RefSeq" id="XP_010507484.1"/>
    </source>
</evidence>
<evidence type="ECO:0000256" key="1">
    <source>
        <dbReference type="ARBA" id="ARBA00023015"/>
    </source>
</evidence>
<feature type="region of interest" description="Disordered" evidence="5">
    <location>
        <begin position="171"/>
        <end position="209"/>
    </location>
</feature>
<dbReference type="Proteomes" id="UP000694864">
    <property type="component" value="Chromosome 4"/>
</dbReference>
<dbReference type="PROSITE" id="PS51005">
    <property type="entry name" value="NAC"/>
    <property type="match status" value="1"/>
</dbReference>
<gene>
    <name evidence="8" type="primary">LOC104784116</name>
</gene>
<dbReference type="Pfam" id="PF02365">
    <property type="entry name" value="NAM"/>
    <property type="match status" value="1"/>
</dbReference>
<dbReference type="GeneID" id="104784116"/>